<dbReference type="Gene3D" id="1.10.10.10">
    <property type="entry name" value="Winged helix-like DNA-binding domain superfamily/Winged helix DNA-binding domain"/>
    <property type="match status" value="1"/>
</dbReference>
<dbReference type="InterPro" id="IPR011990">
    <property type="entry name" value="TPR-like_helical_dom_sf"/>
</dbReference>
<dbReference type="SUPFAM" id="SSF46894">
    <property type="entry name" value="C-terminal effector domain of the bipartite response regulators"/>
    <property type="match status" value="1"/>
</dbReference>
<feature type="domain" description="HTH luxR-type" evidence="1">
    <location>
        <begin position="612"/>
        <end position="669"/>
    </location>
</feature>
<dbReference type="InterPro" id="IPR016032">
    <property type="entry name" value="Sig_transdc_resp-reg_C-effctor"/>
</dbReference>
<dbReference type="EMBL" id="CP104275">
    <property type="protein sequence ID" value="UWX97963.1"/>
    <property type="molecule type" value="Genomic_DNA"/>
</dbReference>
<dbReference type="SMART" id="SM00421">
    <property type="entry name" value="HTH_LUXR"/>
    <property type="match status" value="1"/>
</dbReference>
<dbReference type="Proteomes" id="UP001059859">
    <property type="component" value="Chromosome"/>
</dbReference>
<proteinExistence type="predicted"/>
<gene>
    <name evidence="2" type="ORF">N2K95_04645</name>
</gene>
<name>A0ABY5YV67_9MICC</name>
<evidence type="ECO:0000313" key="3">
    <source>
        <dbReference type="Proteomes" id="UP001059859"/>
    </source>
</evidence>
<dbReference type="Pfam" id="PF00196">
    <property type="entry name" value="GerE"/>
    <property type="match status" value="1"/>
</dbReference>
<dbReference type="Gene3D" id="1.25.40.10">
    <property type="entry name" value="Tetratricopeptide repeat domain"/>
    <property type="match status" value="1"/>
</dbReference>
<dbReference type="InterPro" id="IPR036388">
    <property type="entry name" value="WH-like_DNA-bd_sf"/>
</dbReference>
<accession>A0ABY5YV67</accession>
<reference evidence="2" key="1">
    <citation type="submission" date="2022-09" db="EMBL/GenBank/DDBJ databases">
        <title>Novel species in genus Arthrobacter.</title>
        <authorList>
            <person name="Liu Y."/>
        </authorList>
    </citation>
    <scope>NUCLEOTIDE SEQUENCE</scope>
    <source>
        <strain evidence="2">Zg-Y815</strain>
    </source>
</reference>
<protein>
    <submittedName>
        <fullName evidence="2">Helix-turn-helix transcriptional regulator</fullName>
    </submittedName>
</protein>
<evidence type="ECO:0000259" key="1">
    <source>
        <dbReference type="SMART" id="SM00421"/>
    </source>
</evidence>
<dbReference type="InterPro" id="IPR000792">
    <property type="entry name" value="Tscrpt_reg_LuxR_C"/>
</dbReference>
<evidence type="ECO:0000313" key="2">
    <source>
        <dbReference type="EMBL" id="UWX97963.1"/>
    </source>
</evidence>
<keyword evidence="3" id="KW-1185">Reference proteome</keyword>
<dbReference type="SUPFAM" id="SSF48452">
    <property type="entry name" value="TPR-like"/>
    <property type="match status" value="1"/>
</dbReference>
<sequence length="676" mass="71124">MASILAGLGDGYSVLQLRGTASWAGKPFNGLMWLLSELPPESLSDPVYVLQFLRKVFREKAAGRRLVLAVENPADLDAATAAVLLQLCRAGSALLLATARDLSACSGELVRWWAEGSVHRETLEPLRSGATRVLLEELAGGQVSLRLVAQVQRRSRGNPLLSSMFLREQLNAGTVLKRHGTFVWTGAVSYSGALADRVAAETVALSPAERYAADVLAVTGSLPPLLLLQVADPVAVERLEQDLLIVSGPAGTVQLKDPLLEEAAAALVPPGRAAEIRSRLAGVVSWVPGSGPQAQAAARRRAAAAAVREAADLSRRGRWEEAAAAARGCLQAADEQGVEDSGGPDLLSDLFHVFLQCGELREAEDLLSRLDKATAGTELHGGNDLCAGTVLALGGRADRALDYLRRAIAQFEADGTARLLPLAHSAAAYACVLLDDVDGAYGYLTAAVDPGPAGKDLSAASDSAETAQWAALTRRLTWLCAVRGVTGGPGPAADGADLDLPGALLVLATAALHGQPGAAEELGETATGCSGDAAQLYLELAGALTASQPEGLCLAAERAYQLGHYLMAYEAARSAVQLSRGQADRARLRAAIRIENASYRMLRTANSVSDRLPELSDFERRLALGAAAGTSSSDLAAALHLSPRTVDWHLGRIFQTLRVSGRAELRECLEMEHQHE</sequence>
<organism evidence="2 3">
    <name type="scientific">Arthrobacter zhaoxinii</name>
    <dbReference type="NCBI Taxonomy" id="2964616"/>
    <lineage>
        <taxon>Bacteria</taxon>
        <taxon>Bacillati</taxon>
        <taxon>Actinomycetota</taxon>
        <taxon>Actinomycetes</taxon>
        <taxon>Micrococcales</taxon>
        <taxon>Micrococcaceae</taxon>
        <taxon>Arthrobacter</taxon>
    </lineage>
</organism>
<dbReference type="RefSeq" id="WP_260653123.1">
    <property type="nucleotide sequence ID" value="NZ_CP104275.1"/>
</dbReference>